<protein>
    <submittedName>
        <fullName evidence="5">Flavin reductase like domain</fullName>
    </submittedName>
</protein>
<comment type="cofactor">
    <cofactor evidence="1">
        <name>FMN</name>
        <dbReference type="ChEBI" id="CHEBI:58210"/>
    </cofactor>
</comment>
<dbReference type="Proteomes" id="UP000254209">
    <property type="component" value="Unassembled WGS sequence"/>
</dbReference>
<evidence type="ECO:0000313" key="6">
    <source>
        <dbReference type="Proteomes" id="UP000254209"/>
    </source>
</evidence>
<evidence type="ECO:0000256" key="2">
    <source>
        <dbReference type="ARBA" id="ARBA00022630"/>
    </source>
</evidence>
<dbReference type="AlphaFoldDB" id="A0A376BM05"/>
<dbReference type="PANTHER" id="PTHR43567">
    <property type="entry name" value="FLAVOREDOXIN-RELATED-RELATED"/>
    <property type="match status" value="1"/>
</dbReference>
<dbReference type="RefSeq" id="WP_034296629.1">
    <property type="nucleotide sequence ID" value="NZ_CP091519.2"/>
</dbReference>
<name>A0A376BM05_9NEIS</name>
<dbReference type="InterPro" id="IPR052174">
    <property type="entry name" value="Flavoredoxin"/>
</dbReference>
<proteinExistence type="inferred from homology"/>
<keyword evidence="6" id="KW-1185">Reference proteome</keyword>
<dbReference type="Gene3D" id="2.30.110.10">
    <property type="entry name" value="Electron Transport, Fmn-binding Protein, Chain A"/>
    <property type="match status" value="1"/>
</dbReference>
<dbReference type="GO" id="GO:0016646">
    <property type="term" value="F:oxidoreductase activity, acting on the CH-NH group of donors, NAD or NADP as acceptor"/>
    <property type="evidence" value="ECO:0007669"/>
    <property type="project" value="UniProtKB-ARBA"/>
</dbReference>
<dbReference type="GO" id="GO:0010181">
    <property type="term" value="F:FMN binding"/>
    <property type="evidence" value="ECO:0007669"/>
    <property type="project" value="InterPro"/>
</dbReference>
<evidence type="ECO:0000313" key="5">
    <source>
        <dbReference type="EMBL" id="SSY70710.1"/>
    </source>
</evidence>
<feature type="domain" description="Flavin reductase like" evidence="4">
    <location>
        <begin position="13"/>
        <end position="152"/>
    </location>
</feature>
<sequence length="186" mass="20993">MTRQSVPLDKAFRLINHGASTLISAHHNGVANIMAAAWVCALDFNPSRLTLVLDKSTFTRPLIEQSGYFAVQLPTQTQAELVLKMGESRKYTPNKIDTIPVFYQENYAMPLVEDCAAWLICRVIPEAYLQEQYDLFIGEVVAAWADSRVFRDGHWHFDDAPEALRTLHYVSGGQFYVTGKGLNIQK</sequence>
<evidence type="ECO:0000256" key="3">
    <source>
        <dbReference type="ARBA" id="ARBA00038054"/>
    </source>
</evidence>
<dbReference type="OrthoDB" id="9792436at2"/>
<dbReference type="EMBL" id="UFSO01000002">
    <property type="protein sequence ID" value="SSY70710.1"/>
    <property type="molecule type" value="Genomic_DNA"/>
</dbReference>
<gene>
    <name evidence="5" type="ORF">NCTC10283_00819</name>
</gene>
<dbReference type="InterPro" id="IPR002563">
    <property type="entry name" value="Flavin_Rdtase-like_dom"/>
</dbReference>
<evidence type="ECO:0000259" key="4">
    <source>
        <dbReference type="SMART" id="SM00903"/>
    </source>
</evidence>
<dbReference type="SUPFAM" id="SSF50475">
    <property type="entry name" value="FMN-binding split barrel"/>
    <property type="match status" value="1"/>
</dbReference>
<keyword evidence="2" id="KW-0285">Flavoprotein</keyword>
<dbReference type="PANTHER" id="PTHR43567:SF1">
    <property type="entry name" value="FLAVOREDOXIN"/>
    <property type="match status" value="1"/>
</dbReference>
<dbReference type="STRING" id="1120980.GCA_000745955_01245"/>
<dbReference type="Pfam" id="PF01613">
    <property type="entry name" value="Flavin_Reduct"/>
    <property type="match status" value="1"/>
</dbReference>
<organism evidence="5 6">
    <name type="scientific">Alysiella crassa</name>
    <dbReference type="NCBI Taxonomy" id="153491"/>
    <lineage>
        <taxon>Bacteria</taxon>
        <taxon>Pseudomonadati</taxon>
        <taxon>Pseudomonadota</taxon>
        <taxon>Betaproteobacteria</taxon>
        <taxon>Neisseriales</taxon>
        <taxon>Neisseriaceae</taxon>
        <taxon>Alysiella</taxon>
    </lineage>
</organism>
<reference evidence="5 6" key="1">
    <citation type="submission" date="2018-06" db="EMBL/GenBank/DDBJ databases">
        <authorList>
            <consortium name="Pathogen Informatics"/>
            <person name="Doyle S."/>
        </authorList>
    </citation>
    <scope>NUCLEOTIDE SEQUENCE [LARGE SCALE GENOMIC DNA]</scope>
    <source>
        <strain evidence="5 6">NCTC10283</strain>
    </source>
</reference>
<evidence type="ECO:0000256" key="1">
    <source>
        <dbReference type="ARBA" id="ARBA00001917"/>
    </source>
</evidence>
<dbReference type="InterPro" id="IPR012349">
    <property type="entry name" value="Split_barrel_FMN-bd"/>
</dbReference>
<dbReference type="SMART" id="SM00903">
    <property type="entry name" value="Flavin_Reduct"/>
    <property type="match status" value="1"/>
</dbReference>
<comment type="similarity">
    <text evidence="3">Belongs to the flavoredoxin family.</text>
</comment>
<accession>A0A376BM05</accession>